<evidence type="ECO:0000313" key="1">
    <source>
        <dbReference type="EMBL" id="KAG0419476.1"/>
    </source>
</evidence>
<comment type="caution">
    <text evidence="1">The sequence shown here is derived from an EMBL/GenBank/DDBJ whole genome shotgun (WGS) entry which is preliminary data.</text>
</comment>
<gene>
    <name evidence="1" type="ORF">HPB47_004092</name>
</gene>
<name>A0AC60PHM7_IXOPE</name>
<protein>
    <submittedName>
        <fullName evidence="1">Uncharacterized protein</fullName>
    </submittedName>
</protein>
<reference evidence="1 2" key="1">
    <citation type="journal article" date="2020" name="Cell">
        <title>Large-Scale Comparative Analyses of Tick Genomes Elucidate Their Genetic Diversity and Vector Capacities.</title>
        <authorList>
            <consortium name="Tick Genome and Microbiome Consortium (TIGMIC)"/>
            <person name="Jia N."/>
            <person name="Wang J."/>
            <person name="Shi W."/>
            <person name="Du L."/>
            <person name="Sun Y."/>
            <person name="Zhan W."/>
            <person name="Jiang J.F."/>
            <person name="Wang Q."/>
            <person name="Zhang B."/>
            <person name="Ji P."/>
            <person name="Bell-Sakyi L."/>
            <person name="Cui X.M."/>
            <person name="Yuan T.T."/>
            <person name="Jiang B.G."/>
            <person name="Yang W.F."/>
            <person name="Lam T.T."/>
            <person name="Chang Q.C."/>
            <person name="Ding S.J."/>
            <person name="Wang X.J."/>
            <person name="Zhu J.G."/>
            <person name="Ruan X.D."/>
            <person name="Zhao L."/>
            <person name="Wei J.T."/>
            <person name="Ye R.Z."/>
            <person name="Que T.C."/>
            <person name="Du C.H."/>
            <person name="Zhou Y.H."/>
            <person name="Cheng J.X."/>
            <person name="Dai P.F."/>
            <person name="Guo W.B."/>
            <person name="Han X.H."/>
            <person name="Huang E.J."/>
            <person name="Li L.F."/>
            <person name="Wei W."/>
            <person name="Gao Y.C."/>
            <person name="Liu J.Z."/>
            <person name="Shao H.Z."/>
            <person name="Wang X."/>
            <person name="Wang C.C."/>
            <person name="Yang T.C."/>
            <person name="Huo Q.B."/>
            <person name="Li W."/>
            <person name="Chen H.Y."/>
            <person name="Chen S.E."/>
            <person name="Zhou L.G."/>
            <person name="Ni X.B."/>
            <person name="Tian J.H."/>
            <person name="Sheng Y."/>
            <person name="Liu T."/>
            <person name="Pan Y.S."/>
            <person name="Xia L.Y."/>
            <person name="Li J."/>
            <person name="Zhao F."/>
            <person name="Cao W.C."/>
        </authorList>
    </citation>
    <scope>NUCLEOTIDE SEQUENCE [LARGE SCALE GENOMIC DNA]</scope>
    <source>
        <strain evidence="1">Iper-2018</strain>
    </source>
</reference>
<keyword evidence="2" id="KW-1185">Reference proteome</keyword>
<accession>A0AC60PHM7</accession>
<proteinExistence type="predicted"/>
<evidence type="ECO:0000313" key="2">
    <source>
        <dbReference type="Proteomes" id="UP000805193"/>
    </source>
</evidence>
<dbReference type="EMBL" id="JABSTQ010010619">
    <property type="protein sequence ID" value="KAG0419476.1"/>
    <property type="molecule type" value="Genomic_DNA"/>
</dbReference>
<organism evidence="1 2">
    <name type="scientific">Ixodes persulcatus</name>
    <name type="common">Taiga tick</name>
    <dbReference type="NCBI Taxonomy" id="34615"/>
    <lineage>
        <taxon>Eukaryota</taxon>
        <taxon>Metazoa</taxon>
        <taxon>Ecdysozoa</taxon>
        <taxon>Arthropoda</taxon>
        <taxon>Chelicerata</taxon>
        <taxon>Arachnida</taxon>
        <taxon>Acari</taxon>
        <taxon>Parasitiformes</taxon>
        <taxon>Ixodida</taxon>
        <taxon>Ixodoidea</taxon>
        <taxon>Ixodidae</taxon>
        <taxon>Ixodinae</taxon>
        <taxon>Ixodes</taxon>
    </lineage>
</organism>
<dbReference type="Proteomes" id="UP000805193">
    <property type="component" value="Unassembled WGS sequence"/>
</dbReference>
<sequence length="233" mass="25807">MDGVHYHKLFTQKLPPAQLSGSVIMTDNDPYHSVKEEKVPRMSSLKQGIQAWLSKKGMTWSTDMIKAELMKLVKTVKVEGDTYRIDRIASEAGHTLIRLVRSDVKGFVASVNTTFKMKDLESLVWKGILQATAEKWKNFASPRDRAWTLGRHFGRPARRETNDSSSCGQWSANQHGGDKRRHVCGTSWTGATHKSGPCGSTGWSATGTGSARRCHTWPVDTGDQAEYAAAKAT</sequence>